<sequence>MSRLVLLVLTLWAKQVLSYTPMLPMDFSEINLPSEHLQYYFSAFPSAAQQCHIDDKCPYKMALNAQKYWGYTNNSGRYSTPECTGWGQEKRDNAEQFYREGDFGFIKQQLAELTQLCSPFTETGGSSLHCTDHLRYCTGSELMLNFTKLSSVEEPFRYNMSVLSDSGIGGYCEPLRDEFLERSDHVSALQSWGPELRYFTQLTKTPRELCDIVITKPTYLMKIDATFNMYHHFCDFFNLYASQHMNQHLGHNAFSTDVHMLIWETFDYRSPFRDTWEAFTDYPLWDLKTFRGRTVCFENVILPLLPRMVFGLYYNTPLTRGCRNSGLFHAFSKHILHRLKVPVYPRLPRKIRVTLLCRDTKYRRILNEDELFEAINENEAYQATRVVFNANIPFKQQLEISANTDVLVGIHGAGLTHLLFLPDWATVFELYNCEDHNCYSDLARLRGVNYITWRDKLMLFPDREIGNSGEADAKFKNYAFDVGVFKGLLKEAAGLVMNHTKFIAAGRKFEHEEL</sequence>
<proteinExistence type="predicted"/>
<dbReference type="GO" id="GO:0097363">
    <property type="term" value="F:protein O-acetylglucosaminyltransferase activity"/>
    <property type="evidence" value="ECO:0007669"/>
    <property type="project" value="UniProtKB-EC"/>
</dbReference>
<feature type="domain" description="Glycosyltransferase 61 catalytic" evidence="12">
    <location>
        <begin position="320"/>
        <end position="427"/>
    </location>
</feature>
<dbReference type="PANTHER" id="PTHR20961:SF148">
    <property type="entry name" value="EGF DOMAIN-SPECIFIC O-LINKED N-ACETYLGLUCOSAMINE TRANSFERASE"/>
    <property type="match status" value="1"/>
</dbReference>
<evidence type="ECO:0000256" key="6">
    <source>
        <dbReference type="ARBA" id="ARBA00023180"/>
    </source>
</evidence>
<comment type="catalytic activity">
    <reaction evidence="9">
        <text>L-seryl-[protein] + UDP-N-acetyl-alpha-D-glucosamine = 3-O-(N-acetyl-beta-D-glucosaminyl)-L-seryl-[protein] + UDP + H(+)</text>
        <dbReference type="Rhea" id="RHEA:48904"/>
        <dbReference type="Rhea" id="RHEA-COMP:9863"/>
        <dbReference type="Rhea" id="RHEA-COMP:12251"/>
        <dbReference type="ChEBI" id="CHEBI:15378"/>
        <dbReference type="ChEBI" id="CHEBI:29999"/>
        <dbReference type="ChEBI" id="CHEBI:57705"/>
        <dbReference type="ChEBI" id="CHEBI:58223"/>
        <dbReference type="ChEBI" id="CHEBI:90838"/>
        <dbReference type="EC" id="2.4.1.255"/>
    </reaction>
</comment>
<reference evidence="13 14" key="1">
    <citation type="journal article" date="2013" name="Genome Biol.">
        <title>Draft genome of the mountain pine beetle, Dendroctonus ponderosae Hopkins, a major forest pest.</title>
        <authorList>
            <person name="Keeling C.I."/>
            <person name="Yuen M.M."/>
            <person name="Liao N.Y."/>
            <person name="Docking T.R."/>
            <person name="Chan S.K."/>
            <person name="Taylor G.A."/>
            <person name="Palmquist D.L."/>
            <person name="Jackman S.D."/>
            <person name="Nguyen A."/>
            <person name="Li M."/>
            <person name="Henderson H."/>
            <person name="Janes J.K."/>
            <person name="Zhao Y."/>
            <person name="Pandoh P."/>
            <person name="Moore R."/>
            <person name="Sperling F.A."/>
            <person name="Huber D.P."/>
            <person name="Birol I."/>
            <person name="Jones S.J."/>
            <person name="Bohlmann J."/>
        </authorList>
    </citation>
    <scope>NUCLEOTIDE SEQUENCE</scope>
</reference>
<evidence type="ECO:0000256" key="10">
    <source>
        <dbReference type="ARBA" id="ARBA00049432"/>
    </source>
</evidence>
<evidence type="ECO:0000256" key="2">
    <source>
        <dbReference type="ARBA" id="ARBA00022676"/>
    </source>
</evidence>
<evidence type="ECO:0000256" key="3">
    <source>
        <dbReference type="ARBA" id="ARBA00022679"/>
    </source>
</evidence>
<dbReference type="Pfam" id="PF04577">
    <property type="entry name" value="Glyco_transf_61"/>
    <property type="match status" value="1"/>
</dbReference>
<evidence type="ECO:0000259" key="12">
    <source>
        <dbReference type="Pfam" id="PF04577"/>
    </source>
</evidence>
<dbReference type="InterPro" id="IPR007657">
    <property type="entry name" value="Glycosyltransferase_61"/>
</dbReference>
<evidence type="ECO:0000313" key="14">
    <source>
        <dbReference type="Proteomes" id="UP000030742"/>
    </source>
</evidence>
<gene>
    <name evidence="13" type="ORF">D910_05372</name>
</gene>
<evidence type="ECO:0000256" key="9">
    <source>
        <dbReference type="ARBA" id="ARBA00048317"/>
    </source>
</evidence>
<keyword evidence="6" id="KW-0325">Glycoprotein</keyword>
<dbReference type="OrthoDB" id="529273at2759"/>
<evidence type="ECO:0000256" key="5">
    <source>
        <dbReference type="ARBA" id="ARBA00022824"/>
    </source>
</evidence>
<accession>U4U293</accession>
<evidence type="ECO:0000256" key="11">
    <source>
        <dbReference type="SAM" id="SignalP"/>
    </source>
</evidence>
<dbReference type="AlphaFoldDB" id="U4U293"/>
<evidence type="ECO:0000256" key="1">
    <source>
        <dbReference type="ARBA" id="ARBA00011970"/>
    </source>
</evidence>
<protein>
    <recommendedName>
        <fullName evidence="7">EGF domain-specific O-linked N-acetylglucosamine transferase</fullName>
        <ecNumber evidence="1">2.4.1.255</ecNumber>
    </recommendedName>
    <alternativeName>
        <fullName evidence="8">Extracellular O-linked N-acetylglucosamine transferase</fullName>
    </alternativeName>
</protein>
<dbReference type="EC" id="2.4.1.255" evidence="1"/>
<name>U4U293_DENPD</name>
<keyword evidence="3" id="KW-0808">Transferase</keyword>
<keyword evidence="5" id="KW-0256">Endoplasmic reticulum</keyword>
<dbReference type="Proteomes" id="UP000030742">
    <property type="component" value="Unassembled WGS sequence"/>
</dbReference>
<dbReference type="GO" id="GO:0005788">
    <property type="term" value="C:endoplasmic reticulum lumen"/>
    <property type="evidence" value="ECO:0007669"/>
    <property type="project" value="TreeGrafter"/>
</dbReference>
<evidence type="ECO:0000256" key="4">
    <source>
        <dbReference type="ARBA" id="ARBA00022729"/>
    </source>
</evidence>
<feature type="chain" id="PRO_5004655868" description="EGF domain-specific O-linked N-acetylglucosamine transferase" evidence="11">
    <location>
        <begin position="19"/>
        <end position="514"/>
    </location>
</feature>
<dbReference type="PANTHER" id="PTHR20961">
    <property type="entry name" value="GLYCOSYLTRANSFERASE"/>
    <property type="match status" value="1"/>
</dbReference>
<organism evidence="13 14">
    <name type="scientific">Dendroctonus ponderosae</name>
    <name type="common">Mountain pine beetle</name>
    <dbReference type="NCBI Taxonomy" id="77166"/>
    <lineage>
        <taxon>Eukaryota</taxon>
        <taxon>Metazoa</taxon>
        <taxon>Ecdysozoa</taxon>
        <taxon>Arthropoda</taxon>
        <taxon>Hexapoda</taxon>
        <taxon>Insecta</taxon>
        <taxon>Pterygota</taxon>
        <taxon>Neoptera</taxon>
        <taxon>Endopterygota</taxon>
        <taxon>Coleoptera</taxon>
        <taxon>Polyphaga</taxon>
        <taxon>Cucujiformia</taxon>
        <taxon>Curculionidae</taxon>
        <taxon>Scolytinae</taxon>
        <taxon>Dendroctonus</taxon>
    </lineage>
</organism>
<dbReference type="EMBL" id="KB632006">
    <property type="protein sequence ID" value="ERL87984.1"/>
    <property type="molecule type" value="Genomic_DNA"/>
</dbReference>
<feature type="signal peptide" evidence="11">
    <location>
        <begin position="1"/>
        <end position="18"/>
    </location>
</feature>
<keyword evidence="2" id="KW-0328">Glycosyltransferase</keyword>
<dbReference type="InterPro" id="IPR049625">
    <property type="entry name" value="Glyco_transf_61_cat"/>
</dbReference>
<evidence type="ECO:0000256" key="7">
    <source>
        <dbReference type="ARBA" id="ARBA00040944"/>
    </source>
</evidence>
<comment type="catalytic activity">
    <reaction evidence="10">
        <text>L-threonyl-[protein] + UDP-N-acetyl-alpha-D-glucosamine = 3-O-(N-acetyl-beta-D-glucosaminyl)-L-threonyl-[protein] + UDP + H(+)</text>
        <dbReference type="Rhea" id="RHEA:48908"/>
        <dbReference type="Rhea" id="RHEA-COMP:11060"/>
        <dbReference type="Rhea" id="RHEA-COMP:12252"/>
        <dbReference type="ChEBI" id="CHEBI:15378"/>
        <dbReference type="ChEBI" id="CHEBI:30013"/>
        <dbReference type="ChEBI" id="CHEBI:57705"/>
        <dbReference type="ChEBI" id="CHEBI:58223"/>
        <dbReference type="ChEBI" id="CHEBI:90840"/>
        <dbReference type="EC" id="2.4.1.255"/>
    </reaction>
</comment>
<evidence type="ECO:0000256" key="8">
    <source>
        <dbReference type="ARBA" id="ARBA00042574"/>
    </source>
</evidence>
<dbReference type="STRING" id="77166.U4U293"/>
<keyword evidence="4 11" id="KW-0732">Signal</keyword>
<evidence type="ECO:0000313" key="13">
    <source>
        <dbReference type="EMBL" id="ERL87984.1"/>
    </source>
</evidence>